<evidence type="ECO:0000256" key="4">
    <source>
        <dbReference type="ARBA" id="ARBA00022679"/>
    </source>
</evidence>
<dbReference type="InterPro" id="IPR015421">
    <property type="entry name" value="PyrdxlP-dep_Trfase_major"/>
</dbReference>
<sequence length="583" mass="63002">MHYACRPYQQRAALLKHFRLCLGNYCEQPRKPQQQQVNHRQQQLRDAVWHSCRRLSACSFSTTSASSFQPSPAAAAAASVYAGAAAREGVAEAEHASPSSAAATADRPVAPGADASPAAPAAAEAAAAASAAAKTAAAGDDQGRKARRPFYFDYQATTPVDPRVLDAMMVYNIDCFGNPHSSSHAAGWEAKREVEKARESVAAVLGLPPSRSREIVFTSGATESNNLATKGLVRFYEQQQAHKQHLLQQQGKQEPGKPRKNHIITTQIEHKCVLQCCRLLHLEWQQSGGASGAEVTFLPVSADGLVSAAAVAAAIRPETLLVSVIHVNNEIGVVQDLREIGRVCREKGVFFHTDASQGFGKVPLNVDEMNIDLLSVSGHKIYGPKGVGALFVRARRPKVRLAPIIDGGGQERGLRSGTLPTPLIVGLGKAASLALECMDSDRRHVERMARLLLQRLQQQLPHITVNGSLDHRYLGNLNISFSFVEGESLLMSIGDVAMSSGSACTSESLEPSYVLRSLGVGEETAHTSIRIGLGRFTREEEVRHCADRLVAEVRRLREMSPLYDAAMEAMSGKTDDSPKLVWT</sequence>
<evidence type="ECO:0000256" key="5">
    <source>
        <dbReference type="ARBA" id="ARBA00022723"/>
    </source>
</evidence>
<accession>U6MPL9</accession>
<gene>
    <name evidence="12" type="ORF">ENH_00069610</name>
</gene>
<dbReference type="OrthoDB" id="10250117at2759"/>
<dbReference type="GO" id="GO:0046872">
    <property type="term" value="F:metal ion binding"/>
    <property type="evidence" value="ECO:0007669"/>
    <property type="project" value="UniProtKB-KW"/>
</dbReference>
<dbReference type="Pfam" id="PF00266">
    <property type="entry name" value="Aminotran_5"/>
    <property type="match status" value="1"/>
</dbReference>
<dbReference type="PANTHER" id="PTHR11601">
    <property type="entry name" value="CYSTEINE DESULFURYLASE FAMILY MEMBER"/>
    <property type="match status" value="1"/>
</dbReference>
<proteinExistence type="inferred from homology"/>
<feature type="compositionally biased region" description="Low complexity" evidence="10">
    <location>
        <begin position="96"/>
        <end position="117"/>
    </location>
</feature>
<dbReference type="Gene3D" id="3.40.640.10">
    <property type="entry name" value="Type I PLP-dependent aspartate aminotransferase-like (Major domain)"/>
    <property type="match status" value="1"/>
</dbReference>
<dbReference type="InterPro" id="IPR020578">
    <property type="entry name" value="Aminotrans_V_PyrdxlP_BS"/>
</dbReference>
<reference evidence="12" key="1">
    <citation type="submission" date="2013-10" db="EMBL/GenBank/DDBJ databases">
        <title>Genomic analysis of the causative agents of coccidiosis in chickens.</title>
        <authorList>
            <person name="Reid A.J."/>
            <person name="Blake D."/>
            <person name="Billington K."/>
            <person name="Browne H."/>
            <person name="Dunn M."/>
            <person name="Hung S."/>
            <person name="Kawahara F."/>
            <person name="Miranda-Saavedra D."/>
            <person name="Mourier T."/>
            <person name="Nagra H."/>
            <person name="Otto T.D."/>
            <person name="Rawlings N."/>
            <person name="Sanchez A."/>
            <person name="Sanders M."/>
            <person name="Subramaniam C."/>
            <person name="Tay Y."/>
            <person name="Dear P."/>
            <person name="Doerig C."/>
            <person name="Gruber A."/>
            <person name="Parkinson J."/>
            <person name="Shirley M."/>
            <person name="Wan K.L."/>
            <person name="Berriman M."/>
            <person name="Tomley F."/>
            <person name="Pain A."/>
        </authorList>
    </citation>
    <scope>NUCLEOTIDE SEQUENCE [LARGE SCALE GENOMIC DNA]</scope>
    <source>
        <strain evidence="12">Houghton</strain>
    </source>
</reference>
<evidence type="ECO:0000313" key="13">
    <source>
        <dbReference type="Proteomes" id="UP000030754"/>
    </source>
</evidence>
<feature type="domain" description="Aminotransferase class V" evidence="11">
    <location>
        <begin position="151"/>
        <end position="543"/>
    </location>
</feature>
<name>U6MPL9_9EIME</name>
<dbReference type="GO" id="GO:0051536">
    <property type="term" value="F:iron-sulfur cluster binding"/>
    <property type="evidence" value="ECO:0007669"/>
    <property type="project" value="UniProtKB-KW"/>
</dbReference>
<evidence type="ECO:0000256" key="6">
    <source>
        <dbReference type="ARBA" id="ARBA00022898"/>
    </source>
</evidence>
<dbReference type="GO" id="GO:0005829">
    <property type="term" value="C:cytosol"/>
    <property type="evidence" value="ECO:0007669"/>
    <property type="project" value="TreeGrafter"/>
</dbReference>
<evidence type="ECO:0000256" key="2">
    <source>
        <dbReference type="ARBA" id="ARBA00006490"/>
    </source>
</evidence>
<dbReference type="AlphaFoldDB" id="U6MPL9"/>
<dbReference type="Gene3D" id="1.10.260.50">
    <property type="match status" value="1"/>
</dbReference>
<keyword evidence="4" id="KW-0808">Transferase</keyword>
<keyword evidence="13" id="KW-1185">Reference proteome</keyword>
<dbReference type="FunFam" id="3.40.640.10:FF:000003">
    <property type="entry name" value="Cysteine desulfurase IscS"/>
    <property type="match status" value="1"/>
</dbReference>
<dbReference type="GO" id="GO:0031071">
    <property type="term" value="F:cysteine desulfurase activity"/>
    <property type="evidence" value="ECO:0007669"/>
    <property type="project" value="UniProtKB-EC"/>
</dbReference>
<evidence type="ECO:0000256" key="8">
    <source>
        <dbReference type="ARBA" id="ARBA00023014"/>
    </source>
</evidence>
<organism evidence="12 13">
    <name type="scientific">Eimeria necatrix</name>
    <dbReference type="NCBI Taxonomy" id="51315"/>
    <lineage>
        <taxon>Eukaryota</taxon>
        <taxon>Sar</taxon>
        <taxon>Alveolata</taxon>
        <taxon>Apicomplexa</taxon>
        <taxon>Conoidasida</taxon>
        <taxon>Coccidia</taxon>
        <taxon>Eucoccidiorida</taxon>
        <taxon>Eimeriorina</taxon>
        <taxon>Eimeriidae</taxon>
        <taxon>Eimeria</taxon>
    </lineage>
</organism>
<comment type="cofactor">
    <cofactor evidence="1 9">
        <name>pyridoxal 5'-phosphate</name>
        <dbReference type="ChEBI" id="CHEBI:597326"/>
    </cofactor>
</comment>
<keyword evidence="8" id="KW-0411">Iron-sulfur</keyword>
<dbReference type="PANTHER" id="PTHR11601:SF34">
    <property type="entry name" value="CYSTEINE DESULFURASE"/>
    <property type="match status" value="1"/>
</dbReference>
<protein>
    <recommendedName>
        <fullName evidence="3">cysteine desulfurase</fullName>
        <ecNumber evidence="3">2.8.1.7</ecNumber>
    </recommendedName>
</protein>
<dbReference type="SUPFAM" id="SSF53383">
    <property type="entry name" value="PLP-dependent transferases"/>
    <property type="match status" value="1"/>
</dbReference>
<dbReference type="VEuPathDB" id="ToxoDB:ENH_00069610"/>
<keyword evidence="6" id="KW-0663">Pyridoxal phosphate</keyword>
<keyword evidence="5" id="KW-0479">Metal-binding</keyword>
<dbReference type="GO" id="GO:0005739">
    <property type="term" value="C:mitochondrion"/>
    <property type="evidence" value="ECO:0007669"/>
    <property type="project" value="TreeGrafter"/>
</dbReference>
<dbReference type="InterPro" id="IPR000192">
    <property type="entry name" value="Aminotrans_V_dom"/>
</dbReference>
<dbReference type="Proteomes" id="UP000030754">
    <property type="component" value="Unassembled WGS sequence"/>
</dbReference>
<dbReference type="Gene3D" id="3.90.1150.10">
    <property type="entry name" value="Aspartate Aminotransferase, domain 1"/>
    <property type="match status" value="1"/>
</dbReference>
<dbReference type="RefSeq" id="XP_013432906.1">
    <property type="nucleotide sequence ID" value="XM_013577452.1"/>
</dbReference>
<evidence type="ECO:0000256" key="7">
    <source>
        <dbReference type="ARBA" id="ARBA00023004"/>
    </source>
</evidence>
<evidence type="ECO:0000256" key="10">
    <source>
        <dbReference type="SAM" id="MobiDB-lite"/>
    </source>
</evidence>
<evidence type="ECO:0000259" key="11">
    <source>
        <dbReference type="Pfam" id="PF00266"/>
    </source>
</evidence>
<dbReference type="EMBL" id="HG722952">
    <property type="protein sequence ID" value="CDJ64439.1"/>
    <property type="molecule type" value="Genomic_DNA"/>
</dbReference>
<dbReference type="InterPro" id="IPR015424">
    <property type="entry name" value="PyrdxlP-dep_Trfase"/>
</dbReference>
<dbReference type="GeneID" id="25477094"/>
<keyword evidence="7" id="KW-0408">Iron</keyword>
<dbReference type="PROSITE" id="PS00595">
    <property type="entry name" value="AA_TRANSFER_CLASS_5"/>
    <property type="match status" value="1"/>
</dbReference>
<feature type="region of interest" description="Disordered" evidence="10">
    <location>
        <begin position="92"/>
        <end position="117"/>
    </location>
</feature>
<comment type="similarity">
    <text evidence="2">Belongs to the class-V pyridoxal-phosphate-dependent aminotransferase family. NifS/IscS subfamily.</text>
</comment>
<evidence type="ECO:0000256" key="1">
    <source>
        <dbReference type="ARBA" id="ARBA00001933"/>
    </source>
</evidence>
<evidence type="ECO:0000313" key="12">
    <source>
        <dbReference type="EMBL" id="CDJ64439.1"/>
    </source>
</evidence>
<evidence type="ECO:0000256" key="9">
    <source>
        <dbReference type="RuleBase" id="RU004504"/>
    </source>
</evidence>
<evidence type="ECO:0000256" key="3">
    <source>
        <dbReference type="ARBA" id="ARBA00012239"/>
    </source>
</evidence>
<dbReference type="InterPro" id="IPR015422">
    <property type="entry name" value="PyrdxlP-dep_Trfase_small"/>
</dbReference>
<dbReference type="GO" id="GO:0016226">
    <property type="term" value="P:iron-sulfur cluster assembly"/>
    <property type="evidence" value="ECO:0007669"/>
    <property type="project" value="TreeGrafter"/>
</dbReference>
<reference evidence="12" key="2">
    <citation type="submission" date="2013-10" db="EMBL/GenBank/DDBJ databases">
        <authorList>
            <person name="Aslett M."/>
        </authorList>
    </citation>
    <scope>NUCLEOTIDE SEQUENCE [LARGE SCALE GENOMIC DNA]</scope>
    <source>
        <strain evidence="12">Houghton</strain>
    </source>
</reference>
<dbReference type="EC" id="2.8.1.7" evidence="3"/>